<gene>
    <name evidence="3" type="ORF">BSTOLATCC_MIC45536</name>
</gene>
<comment type="caution">
    <text evidence="3">The sequence shown here is derived from an EMBL/GenBank/DDBJ whole genome shotgun (WGS) entry which is preliminary data.</text>
</comment>
<protein>
    <submittedName>
        <fullName evidence="3">Uncharacterized protein</fullName>
    </submittedName>
</protein>
<feature type="compositionally biased region" description="Low complexity" evidence="2">
    <location>
        <begin position="17"/>
        <end position="41"/>
    </location>
</feature>
<evidence type="ECO:0000313" key="3">
    <source>
        <dbReference type="EMBL" id="CAG9328077.1"/>
    </source>
</evidence>
<keyword evidence="1" id="KW-0175">Coiled coil</keyword>
<dbReference type="AlphaFoldDB" id="A0AAU9JP47"/>
<feature type="coiled-coil region" evidence="1">
    <location>
        <begin position="92"/>
        <end position="200"/>
    </location>
</feature>
<proteinExistence type="predicted"/>
<dbReference type="EMBL" id="CAJZBQ010000045">
    <property type="protein sequence ID" value="CAG9328077.1"/>
    <property type="molecule type" value="Genomic_DNA"/>
</dbReference>
<sequence>MSRLFKPTEQRKFSNITPLSTTSTSQAPSSPSSLFLSPSVSRIHHLGHHSSSSLSMGNSTLPAKGSETYDSPRSYKDSTMLSKTVNDLKFELKAKECIIKELRDSLSQTEHKHELLKLKIRLLKKENKQLKTDCRDNSFEFPTGTSLSDKLEQEVIKRREDVRKLENQLNAHEEQTKRIIKEKDKKIRELEAEIRKGAEKEAIVQEGGSTRSELYGIIKNFQKENSKLREKIQESPQKNIRKEEHAYLESQFKELEAMQGNLLLENKELKEELEFLRTGRGKTLIDFSKEIQNIRKNTNQLLILLQTWISGKDISLKLIFGFEETWKNKKLTVEQIEEDFQCINADLEKIRTIIADFHAEQCGNQVCATQ</sequence>
<keyword evidence="4" id="KW-1185">Reference proteome</keyword>
<feature type="compositionally biased region" description="Basic and acidic residues" evidence="2">
    <location>
        <begin position="1"/>
        <end position="12"/>
    </location>
</feature>
<dbReference type="Proteomes" id="UP001162131">
    <property type="component" value="Unassembled WGS sequence"/>
</dbReference>
<evidence type="ECO:0000256" key="1">
    <source>
        <dbReference type="SAM" id="Coils"/>
    </source>
</evidence>
<feature type="region of interest" description="Disordered" evidence="2">
    <location>
        <begin position="1"/>
        <end position="75"/>
    </location>
</feature>
<evidence type="ECO:0000313" key="4">
    <source>
        <dbReference type="Proteomes" id="UP001162131"/>
    </source>
</evidence>
<name>A0AAU9JP47_9CILI</name>
<evidence type="ECO:0000256" key="2">
    <source>
        <dbReference type="SAM" id="MobiDB-lite"/>
    </source>
</evidence>
<organism evidence="3 4">
    <name type="scientific">Blepharisma stoltei</name>
    <dbReference type="NCBI Taxonomy" id="1481888"/>
    <lineage>
        <taxon>Eukaryota</taxon>
        <taxon>Sar</taxon>
        <taxon>Alveolata</taxon>
        <taxon>Ciliophora</taxon>
        <taxon>Postciliodesmatophora</taxon>
        <taxon>Heterotrichea</taxon>
        <taxon>Heterotrichida</taxon>
        <taxon>Blepharismidae</taxon>
        <taxon>Blepharisma</taxon>
    </lineage>
</organism>
<reference evidence="3" key="1">
    <citation type="submission" date="2021-09" db="EMBL/GenBank/DDBJ databases">
        <authorList>
            <consortium name="AG Swart"/>
            <person name="Singh M."/>
            <person name="Singh A."/>
            <person name="Seah K."/>
            <person name="Emmerich C."/>
        </authorList>
    </citation>
    <scope>NUCLEOTIDE SEQUENCE</scope>
    <source>
        <strain evidence="3">ATCC30299</strain>
    </source>
</reference>
<accession>A0AAU9JP47</accession>